<dbReference type="Pfam" id="PF00588">
    <property type="entry name" value="SpoU_methylase"/>
    <property type="match status" value="1"/>
</dbReference>
<evidence type="ECO:0000313" key="9">
    <source>
        <dbReference type="EMBL" id="NLR93056.1"/>
    </source>
</evidence>
<dbReference type="Proteomes" id="UP000585050">
    <property type="component" value="Unassembled WGS sequence"/>
</dbReference>
<comment type="catalytic activity">
    <reaction evidence="7">
        <text>guanosine(18) in tRNA + S-adenosyl-L-methionine = 2'-O-methylguanosine(18) in tRNA + S-adenosyl-L-homocysteine + H(+)</text>
        <dbReference type="Rhea" id="RHEA:20077"/>
        <dbReference type="Rhea" id="RHEA-COMP:10190"/>
        <dbReference type="Rhea" id="RHEA-COMP:10192"/>
        <dbReference type="ChEBI" id="CHEBI:15378"/>
        <dbReference type="ChEBI" id="CHEBI:57856"/>
        <dbReference type="ChEBI" id="CHEBI:59789"/>
        <dbReference type="ChEBI" id="CHEBI:74269"/>
        <dbReference type="ChEBI" id="CHEBI:74445"/>
        <dbReference type="EC" id="2.1.1.34"/>
    </reaction>
</comment>
<dbReference type="InterPro" id="IPR029028">
    <property type="entry name" value="Alpha/beta_knot_MTases"/>
</dbReference>
<dbReference type="EMBL" id="JABAIL010000005">
    <property type="protein sequence ID" value="NLR93056.1"/>
    <property type="molecule type" value="Genomic_DNA"/>
</dbReference>
<evidence type="ECO:0000259" key="8">
    <source>
        <dbReference type="Pfam" id="PF00588"/>
    </source>
</evidence>
<dbReference type="InterPro" id="IPR001537">
    <property type="entry name" value="SpoU_MeTrfase"/>
</dbReference>
<keyword evidence="3 7" id="KW-0808">Transferase</keyword>
<comment type="function">
    <text evidence="7">Catalyzes the 2'-O methylation of guanosine at position 18 in tRNA.</text>
</comment>
<dbReference type="RefSeq" id="WP_168883765.1">
    <property type="nucleotide sequence ID" value="NZ_JABAIL010000005.1"/>
</dbReference>
<comment type="similarity">
    <text evidence="7">Belongs to the class IV-like SAM-binding methyltransferase superfamily. RNA methyltransferase TrmH family.</text>
</comment>
<dbReference type="CDD" id="cd18092">
    <property type="entry name" value="SpoU-like_TrmH"/>
    <property type="match status" value="1"/>
</dbReference>
<evidence type="ECO:0000313" key="10">
    <source>
        <dbReference type="Proteomes" id="UP000585050"/>
    </source>
</evidence>
<keyword evidence="5 7" id="KW-0819">tRNA processing</keyword>
<accession>A0A7X8SMT1</accession>
<name>A0A7X8SMT1_9BACT</name>
<keyword evidence="6 7" id="KW-0694">RNA-binding</keyword>
<evidence type="ECO:0000256" key="2">
    <source>
        <dbReference type="ARBA" id="ARBA00022603"/>
    </source>
</evidence>
<evidence type="ECO:0000256" key="3">
    <source>
        <dbReference type="ARBA" id="ARBA00022679"/>
    </source>
</evidence>
<reference evidence="9 10" key="1">
    <citation type="submission" date="2020-04" db="EMBL/GenBank/DDBJ databases">
        <title>Flammeovirga sp. SR4, a novel species isolated from seawater.</title>
        <authorList>
            <person name="Wang X."/>
        </authorList>
    </citation>
    <scope>NUCLEOTIDE SEQUENCE [LARGE SCALE GENOMIC DNA]</scope>
    <source>
        <strain evidence="9 10">SR4</strain>
    </source>
</reference>
<dbReference type="InterPro" id="IPR029026">
    <property type="entry name" value="tRNA_m1G_MTases_N"/>
</dbReference>
<evidence type="ECO:0000256" key="1">
    <source>
        <dbReference type="ARBA" id="ARBA00022555"/>
    </source>
</evidence>
<keyword evidence="10" id="KW-1185">Reference proteome</keyword>
<comment type="caution">
    <text evidence="9">The sequence shown here is derived from an EMBL/GenBank/DDBJ whole genome shotgun (WGS) entry which is preliminary data.</text>
</comment>
<proteinExistence type="inferred from homology"/>
<keyword evidence="4 7" id="KW-0949">S-adenosyl-L-methionine</keyword>
<evidence type="ECO:0000256" key="6">
    <source>
        <dbReference type="ARBA" id="ARBA00022884"/>
    </source>
</evidence>
<dbReference type="GO" id="GO:0141100">
    <property type="term" value="F:tRNA (guanine(18)-2'-O)-methyltransferase activity"/>
    <property type="evidence" value="ECO:0007669"/>
    <property type="project" value="UniProtKB-UniRule"/>
</dbReference>
<dbReference type="PANTHER" id="PTHR43453:SF1">
    <property type="entry name" value="TRNA_RRNA METHYLTRANSFERASE SPOU TYPE DOMAIN-CONTAINING PROTEIN"/>
    <property type="match status" value="1"/>
</dbReference>
<dbReference type="SUPFAM" id="SSF75217">
    <property type="entry name" value="alpha/beta knot"/>
    <property type="match status" value="1"/>
</dbReference>
<dbReference type="PANTHER" id="PTHR43453">
    <property type="entry name" value="RRNA METHYLASE-LIKE"/>
    <property type="match status" value="1"/>
</dbReference>
<evidence type="ECO:0000256" key="4">
    <source>
        <dbReference type="ARBA" id="ARBA00022691"/>
    </source>
</evidence>
<keyword evidence="1 7" id="KW-0820">tRNA-binding</keyword>
<dbReference type="GO" id="GO:0000049">
    <property type="term" value="F:tRNA binding"/>
    <property type="evidence" value="ECO:0007669"/>
    <property type="project" value="UniProtKB-UniRule"/>
</dbReference>
<dbReference type="Gene3D" id="3.40.1280.10">
    <property type="match status" value="1"/>
</dbReference>
<feature type="binding site" evidence="7">
    <location>
        <position position="129"/>
    </location>
    <ligand>
        <name>S-adenosyl-L-methionine</name>
        <dbReference type="ChEBI" id="CHEBI:59789"/>
    </ligand>
</feature>
<sequence length="240" mass="27342">MPYADENDPKFFHTSEFKKYAETKGLIEYLKDFATPNKKEVIGKVLSERTNHLTVLLEEIYKPQNAAAVVRTCDCFGIQQMHVIDEEDKFQLSTSVAKGSAKWIDINKYKSLEESVSHLKKAGYKIVATSPHTDMTLDDLPVDEPLALMFGNEFEGLTDEAMEAADYKIKIPMHGFAESFNISVSAALVLNHLSTKMRKDPTINWALTDEEKKVIEMAWIYKSIKHVDSVIKTFEQENQK</sequence>
<evidence type="ECO:0000256" key="7">
    <source>
        <dbReference type="HAMAP-Rule" id="MF_02060"/>
    </source>
</evidence>
<dbReference type="GO" id="GO:0002938">
    <property type="term" value="P:tRNA guanine ribose methylation"/>
    <property type="evidence" value="ECO:0007669"/>
    <property type="project" value="UniProtKB-UniRule"/>
</dbReference>
<gene>
    <name evidence="7" type="primary">trmH</name>
    <name evidence="9" type="ORF">HGP29_17720</name>
</gene>
<organism evidence="9 10">
    <name type="scientific">Flammeovirga agarivorans</name>
    <dbReference type="NCBI Taxonomy" id="2726742"/>
    <lineage>
        <taxon>Bacteria</taxon>
        <taxon>Pseudomonadati</taxon>
        <taxon>Bacteroidota</taxon>
        <taxon>Cytophagia</taxon>
        <taxon>Cytophagales</taxon>
        <taxon>Flammeovirgaceae</taxon>
        <taxon>Flammeovirga</taxon>
    </lineage>
</organism>
<dbReference type="HAMAP" id="MF_02060">
    <property type="entry name" value="tRNA_methyltr_TrmH"/>
    <property type="match status" value="1"/>
</dbReference>
<comment type="caution">
    <text evidence="7">Lacks conserved residue(s) required for the propagation of feature annotation.</text>
</comment>
<feature type="domain" description="tRNA/rRNA methyltransferase SpoU type" evidence="8">
    <location>
        <begin position="53"/>
        <end position="190"/>
    </location>
</feature>
<feature type="binding site" evidence="7">
    <location>
        <position position="171"/>
    </location>
    <ligand>
        <name>S-adenosyl-L-methionine</name>
        <dbReference type="ChEBI" id="CHEBI:59789"/>
    </ligand>
</feature>
<dbReference type="InterPro" id="IPR033671">
    <property type="entry name" value="TrmH"/>
</dbReference>
<evidence type="ECO:0000256" key="5">
    <source>
        <dbReference type="ARBA" id="ARBA00022694"/>
    </source>
</evidence>
<keyword evidence="2 7" id="KW-0489">Methyltransferase</keyword>
<protein>
    <recommendedName>
        <fullName evidence="7">tRNA (guanosine(18)-2'-O)-methyltransferase</fullName>
        <ecNumber evidence="7">2.1.1.34</ecNumber>
    </recommendedName>
    <alternativeName>
        <fullName evidence="7">tRNA [Gm18] methyltransferase</fullName>
    </alternativeName>
</protein>
<dbReference type="AlphaFoldDB" id="A0A7X8SMT1"/>
<dbReference type="EC" id="2.1.1.34" evidence="7"/>